<evidence type="ECO:0000313" key="7">
    <source>
        <dbReference type="EMBL" id="UOO89039.1"/>
    </source>
</evidence>
<dbReference type="Pfam" id="PF00528">
    <property type="entry name" value="BPD_transp_1"/>
    <property type="match status" value="1"/>
</dbReference>
<keyword evidence="5" id="KW-0813">Transport</keyword>
<accession>A0ABY4E0L8</accession>
<gene>
    <name evidence="7" type="ORF">LVJ82_16575</name>
</gene>
<feature type="transmembrane region" description="Helical" evidence="5">
    <location>
        <begin position="142"/>
        <end position="166"/>
    </location>
</feature>
<dbReference type="CDD" id="cd06261">
    <property type="entry name" value="TM_PBP2"/>
    <property type="match status" value="1"/>
</dbReference>
<evidence type="ECO:0000313" key="8">
    <source>
        <dbReference type="Proteomes" id="UP000832011"/>
    </source>
</evidence>
<feature type="transmembrane region" description="Helical" evidence="5">
    <location>
        <begin position="187"/>
        <end position="214"/>
    </location>
</feature>
<evidence type="ECO:0000256" key="3">
    <source>
        <dbReference type="ARBA" id="ARBA00022989"/>
    </source>
</evidence>
<dbReference type="Pfam" id="PF12911">
    <property type="entry name" value="OppC_N"/>
    <property type="match status" value="1"/>
</dbReference>
<sequence>MKWTQTRAWRQFKRHKRGYLSLKIFLLLFALSLLAPLWSNDQPLWVSYQGKHYQPIFKTYMETEFGGNFDTPADYLDPFIQGRLSQHGNWALYPINPYAANTLNDFDLEPFPAPPSSKHWLGTDDRGRDVLARLVYGFRDSVVFGLLLTLITTVIGVVLGAIQGYFGGKTDLLLQRFMEVWGGLPELYMLIILASFFEPSLLILLILLSVFSWMDTNTYVRAEFLKNRQMDYVQVARAMGASHRHVMWRHILPNSLTPVIALLPFKISGAILALTSLDFLGLGVPSNKPSLGELLSQAKDNLDAWWIGVPTFFTLVGLLVLLIFIGEALRSALDVRKQ</sequence>
<dbReference type="SUPFAM" id="SSF161098">
    <property type="entry name" value="MetI-like"/>
    <property type="match status" value="1"/>
</dbReference>
<dbReference type="RefSeq" id="WP_058357288.1">
    <property type="nucleotide sequence ID" value="NZ_CABKVG010000010.1"/>
</dbReference>
<dbReference type="EMBL" id="CP091511">
    <property type="protein sequence ID" value="UOO89039.1"/>
    <property type="molecule type" value="Genomic_DNA"/>
</dbReference>
<dbReference type="InterPro" id="IPR035906">
    <property type="entry name" value="MetI-like_sf"/>
</dbReference>
<dbReference type="PANTHER" id="PTHR30325:SF0">
    <property type="entry name" value="INNER MEMBRANE ABC TRANSPORTER PERMEASE PROTEIN YEJE"/>
    <property type="match status" value="1"/>
</dbReference>
<comment type="subcellular location">
    <subcellularLocation>
        <location evidence="1 5">Cell membrane</location>
        <topology evidence="1 5">Multi-pass membrane protein</topology>
    </subcellularLocation>
</comment>
<dbReference type="Proteomes" id="UP000832011">
    <property type="component" value="Chromosome"/>
</dbReference>
<protein>
    <submittedName>
        <fullName evidence="7">ABC transporter permease</fullName>
    </submittedName>
</protein>
<keyword evidence="3 5" id="KW-1133">Transmembrane helix</keyword>
<evidence type="ECO:0000256" key="4">
    <source>
        <dbReference type="ARBA" id="ARBA00023136"/>
    </source>
</evidence>
<proteinExistence type="inferred from homology"/>
<feature type="domain" description="ABC transmembrane type-1" evidence="6">
    <location>
        <begin position="138"/>
        <end position="330"/>
    </location>
</feature>
<reference evidence="7 8" key="1">
    <citation type="journal article" date="2022" name="Res Sq">
        <title>Evolution of multicellular longitudinally dividing oral cavity symbionts (Neisseriaceae).</title>
        <authorList>
            <person name="Nyongesa S."/>
            <person name="Weber P."/>
            <person name="Bernet E."/>
            <person name="Pullido F."/>
            <person name="Nieckarz M."/>
            <person name="Delaby M."/>
            <person name="Nieves C."/>
            <person name="Viehboeck T."/>
            <person name="Krause N."/>
            <person name="Rivera-Millot A."/>
            <person name="Nakamura A."/>
            <person name="Vischer N."/>
            <person name="VanNieuwenhze M."/>
            <person name="Brun Y."/>
            <person name="Cava F."/>
            <person name="Bulgheresi S."/>
            <person name="Veyrier F."/>
        </authorList>
    </citation>
    <scope>NUCLEOTIDE SEQUENCE [LARGE SCALE GENOMIC DNA]</scope>
    <source>
        <strain evidence="7 8">SN4</strain>
    </source>
</reference>
<keyword evidence="2 5" id="KW-0812">Transmembrane</keyword>
<dbReference type="InterPro" id="IPR000515">
    <property type="entry name" value="MetI-like"/>
</dbReference>
<dbReference type="PANTHER" id="PTHR30325">
    <property type="entry name" value="MEMBRANE COMPONENT OF ABC TRANSPORTER"/>
    <property type="match status" value="1"/>
</dbReference>
<comment type="similarity">
    <text evidence="5">Belongs to the binding-protein-dependent transport system permease family.</text>
</comment>
<evidence type="ECO:0000256" key="1">
    <source>
        <dbReference type="ARBA" id="ARBA00004651"/>
    </source>
</evidence>
<name>A0ABY4E0L8_9NEIS</name>
<dbReference type="PROSITE" id="PS50928">
    <property type="entry name" value="ABC_TM1"/>
    <property type="match status" value="1"/>
</dbReference>
<organism evidence="7 8">
    <name type="scientific">Vitreoscilla massiliensis</name>
    <dbReference type="NCBI Taxonomy" id="1689272"/>
    <lineage>
        <taxon>Bacteria</taxon>
        <taxon>Pseudomonadati</taxon>
        <taxon>Pseudomonadota</taxon>
        <taxon>Betaproteobacteria</taxon>
        <taxon>Neisseriales</taxon>
        <taxon>Neisseriaceae</taxon>
        <taxon>Vitreoscilla</taxon>
    </lineage>
</organism>
<feature type="transmembrane region" description="Helical" evidence="5">
    <location>
        <begin position="304"/>
        <end position="329"/>
    </location>
</feature>
<dbReference type="Gene3D" id="1.10.3720.10">
    <property type="entry name" value="MetI-like"/>
    <property type="match status" value="1"/>
</dbReference>
<dbReference type="InterPro" id="IPR025966">
    <property type="entry name" value="OppC_N"/>
</dbReference>
<keyword evidence="8" id="KW-1185">Reference proteome</keyword>
<evidence type="ECO:0000259" key="6">
    <source>
        <dbReference type="PROSITE" id="PS50928"/>
    </source>
</evidence>
<keyword evidence="4 5" id="KW-0472">Membrane</keyword>
<evidence type="ECO:0000256" key="5">
    <source>
        <dbReference type="RuleBase" id="RU363032"/>
    </source>
</evidence>
<evidence type="ECO:0000256" key="2">
    <source>
        <dbReference type="ARBA" id="ARBA00022692"/>
    </source>
</evidence>